<accession>A0A0E9RJ02</accession>
<reference evidence="1" key="1">
    <citation type="submission" date="2014-11" db="EMBL/GenBank/DDBJ databases">
        <authorList>
            <person name="Amaro Gonzalez C."/>
        </authorList>
    </citation>
    <scope>NUCLEOTIDE SEQUENCE</scope>
</reference>
<protein>
    <submittedName>
        <fullName evidence="1">Uncharacterized protein</fullName>
    </submittedName>
</protein>
<organism evidence="1">
    <name type="scientific">Anguilla anguilla</name>
    <name type="common">European freshwater eel</name>
    <name type="synonym">Muraena anguilla</name>
    <dbReference type="NCBI Taxonomy" id="7936"/>
    <lineage>
        <taxon>Eukaryota</taxon>
        <taxon>Metazoa</taxon>
        <taxon>Chordata</taxon>
        <taxon>Craniata</taxon>
        <taxon>Vertebrata</taxon>
        <taxon>Euteleostomi</taxon>
        <taxon>Actinopterygii</taxon>
        <taxon>Neopterygii</taxon>
        <taxon>Teleostei</taxon>
        <taxon>Anguilliformes</taxon>
        <taxon>Anguillidae</taxon>
        <taxon>Anguilla</taxon>
    </lineage>
</organism>
<dbReference type="AlphaFoldDB" id="A0A0E9RJ02"/>
<reference evidence="1" key="2">
    <citation type="journal article" date="2015" name="Fish Shellfish Immunol.">
        <title>Early steps in the European eel (Anguilla anguilla)-Vibrio vulnificus interaction in the gills: Role of the RtxA13 toxin.</title>
        <authorList>
            <person name="Callol A."/>
            <person name="Pajuelo D."/>
            <person name="Ebbesson L."/>
            <person name="Teles M."/>
            <person name="MacKenzie S."/>
            <person name="Amaro C."/>
        </authorList>
    </citation>
    <scope>NUCLEOTIDE SEQUENCE</scope>
</reference>
<evidence type="ECO:0000313" key="1">
    <source>
        <dbReference type="EMBL" id="JAH29146.1"/>
    </source>
</evidence>
<proteinExistence type="predicted"/>
<name>A0A0E9RJ02_ANGAN</name>
<dbReference type="EMBL" id="GBXM01079431">
    <property type="protein sequence ID" value="JAH29146.1"/>
    <property type="molecule type" value="Transcribed_RNA"/>
</dbReference>
<sequence length="40" mass="4787">MVCYYYSVVHIVRKNLRFATCYRWMSFVSYLTAVGMRASL</sequence>